<reference evidence="2 3" key="1">
    <citation type="submission" date="2022-03" db="EMBL/GenBank/DDBJ databases">
        <title>Genome data of Colletotrichum spp.</title>
        <authorList>
            <person name="Utami Y.D."/>
            <person name="Hiruma K."/>
        </authorList>
    </citation>
    <scope>NUCLEOTIDE SEQUENCE [LARGE SCALE GENOMIC DNA]</scope>
    <source>
        <strain evidence="2 3">MAFF 239500</strain>
    </source>
</reference>
<gene>
    <name evidence="2" type="ORF">ColSpa_07335</name>
</gene>
<protein>
    <submittedName>
        <fullName evidence="2">Uncharacterized protein</fullName>
    </submittedName>
</protein>
<feature type="chain" id="PRO_5041241521" evidence="1">
    <location>
        <begin position="27"/>
        <end position="104"/>
    </location>
</feature>
<sequence length="104" mass="11440">MVCRRQINLGQALLGLLSLCAVPAQADYFTEPASFELDRMGTRYTVPDLNTTYTLGQKVQITWEVPTVSYISLSLVHWGKDAGVAVGSLISKEIPVVLYNGYTD</sequence>
<evidence type="ECO:0000313" key="2">
    <source>
        <dbReference type="EMBL" id="GKT47154.1"/>
    </source>
</evidence>
<proteinExistence type="predicted"/>
<dbReference type="Proteomes" id="UP001055115">
    <property type="component" value="Unassembled WGS sequence"/>
</dbReference>
<comment type="caution">
    <text evidence="2">The sequence shown here is derived from an EMBL/GenBank/DDBJ whole genome shotgun (WGS) entry which is preliminary data.</text>
</comment>
<keyword evidence="3" id="KW-1185">Reference proteome</keyword>
<name>A0AA37LGQ5_9PEZI</name>
<dbReference type="GeneID" id="73328137"/>
<dbReference type="AlphaFoldDB" id="A0AA37LGQ5"/>
<dbReference type="EMBL" id="BQXU01000018">
    <property type="protein sequence ID" value="GKT47154.1"/>
    <property type="molecule type" value="Genomic_DNA"/>
</dbReference>
<organism evidence="2 3">
    <name type="scientific">Colletotrichum spaethianum</name>
    <dbReference type="NCBI Taxonomy" id="700344"/>
    <lineage>
        <taxon>Eukaryota</taxon>
        <taxon>Fungi</taxon>
        <taxon>Dikarya</taxon>
        <taxon>Ascomycota</taxon>
        <taxon>Pezizomycotina</taxon>
        <taxon>Sordariomycetes</taxon>
        <taxon>Hypocreomycetidae</taxon>
        <taxon>Glomerellales</taxon>
        <taxon>Glomerellaceae</taxon>
        <taxon>Colletotrichum</taxon>
        <taxon>Colletotrichum spaethianum species complex</taxon>
    </lineage>
</organism>
<accession>A0AA37LGQ5</accession>
<keyword evidence="1" id="KW-0732">Signal</keyword>
<evidence type="ECO:0000313" key="3">
    <source>
        <dbReference type="Proteomes" id="UP001055115"/>
    </source>
</evidence>
<evidence type="ECO:0000256" key="1">
    <source>
        <dbReference type="SAM" id="SignalP"/>
    </source>
</evidence>
<dbReference type="RefSeq" id="XP_049129504.1">
    <property type="nucleotide sequence ID" value="XM_049273547.1"/>
</dbReference>
<feature type="signal peptide" evidence="1">
    <location>
        <begin position="1"/>
        <end position="26"/>
    </location>
</feature>